<protein>
    <recommendedName>
        <fullName evidence="5">Sugar:proton symporter</fullName>
    </recommendedName>
</protein>
<dbReference type="PATRIC" id="fig|1123269.5.peg.3355"/>
<name>W0AB06_9SPHN</name>
<dbReference type="GO" id="GO:0015293">
    <property type="term" value="F:symporter activity"/>
    <property type="evidence" value="ECO:0007669"/>
    <property type="project" value="InterPro"/>
</dbReference>
<feature type="transmembrane region" description="Helical" evidence="2">
    <location>
        <begin position="153"/>
        <end position="174"/>
    </location>
</feature>
<feature type="transmembrane region" description="Helical" evidence="2">
    <location>
        <begin position="321"/>
        <end position="343"/>
    </location>
</feature>
<feature type="transmembrane region" description="Helical" evidence="2">
    <location>
        <begin position="186"/>
        <end position="208"/>
    </location>
</feature>
<dbReference type="GO" id="GO:0008643">
    <property type="term" value="P:carbohydrate transport"/>
    <property type="evidence" value="ECO:0007669"/>
    <property type="project" value="InterPro"/>
</dbReference>
<evidence type="ECO:0000256" key="1">
    <source>
        <dbReference type="ARBA" id="ARBA00009617"/>
    </source>
</evidence>
<dbReference type="InterPro" id="IPR036259">
    <property type="entry name" value="MFS_trans_sf"/>
</dbReference>
<proteinExistence type="inferred from homology"/>
<organism evidence="3 4">
    <name type="scientific">Sphingomonas sanxanigenens DSM 19645 = NX02</name>
    <dbReference type="NCBI Taxonomy" id="1123269"/>
    <lineage>
        <taxon>Bacteria</taxon>
        <taxon>Pseudomonadati</taxon>
        <taxon>Pseudomonadota</taxon>
        <taxon>Alphaproteobacteria</taxon>
        <taxon>Sphingomonadales</taxon>
        <taxon>Sphingomonadaceae</taxon>
        <taxon>Sphingomonas</taxon>
    </lineage>
</organism>
<dbReference type="Proteomes" id="UP000018851">
    <property type="component" value="Chromosome"/>
</dbReference>
<feature type="transmembrane region" description="Helical" evidence="2">
    <location>
        <begin position="229"/>
        <end position="249"/>
    </location>
</feature>
<feature type="transmembrane region" description="Helical" evidence="2">
    <location>
        <begin position="112"/>
        <end position="132"/>
    </location>
</feature>
<feature type="transmembrane region" description="Helical" evidence="2">
    <location>
        <begin position="294"/>
        <end position="315"/>
    </location>
</feature>
<keyword evidence="4" id="KW-1185">Reference proteome</keyword>
<sequence length="465" mass="48274">MNTPPRLAIAIQELRILAYASGNFGKAMIFAGADLTILYLLTDLMGLSATTAGSLMLVALGGDLLFDLLAARLVIRLRSRGKGYRWMVGAAAIPCTAAFALIYAMPALGVRQILALAVALLMFRGAYAVIDVPHNALMAQVTSTSEARGRVSGYRLLFSSASSLVLATILTPLVQQAGSSQAFDRLASTGVIVGGLCAATLILCAATSPGGTRRTTPSTDGIDIPRRDPMVLAMGLLACLTGFAAPAFGRMLLFIGTYVVDRPALVPTLLLALAVGQFAGVLAWTALTHRFGKSVLLAMGHGVSAVGMLLFALALSSPALLTGGALIIGFGLASVFMLPWGLLADAVDVVEWRQGRRFETGLFAYYLVVVKASGAASTVLIGWTLGGLGYVPGQGQSAAVQAGMLALALGVPLAGAGATILLMRRFDLGHRRHARLRAALGWRQARAMDATGAVPVNPGRSPFPG</sequence>
<dbReference type="GO" id="GO:0005886">
    <property type="term" value="C:plasma membrane"/>
    <property type="evidence" value="ECO:0007669"/>
    <property type="project" value="TreeGrafter"/>
</dbReference>
<dbReference type="PANTHER" id="PTHR11328">
    <property type="entry name" value="MAJOR FACILITATOR SUPERFAMILY DOMAIN-CONTAINING PROTEIN"/>
    <property type="match status" value="1"/>
</dbReference>
<reference evidence="3 4" key="1">
    <citation type="submission" date="2013-07" db="EMBL/GenBank/DDBJ databases">
        <title>Completed genome of Sphingomonas sanxanigenens NX02.</title>
        <authorList>
            <person name="Ma T."/>
            <person name="Huang H."/>
            <person name="Wu M."/>
            <person name="Li X."/>
            <person name="Li G."/>
        </authorList>
    </citation>
    <scope>NUCLEOTIDE SEQUENCE [LARGE SCALE GENOMIC DNA]</scope>
    <source>
        <strain evidence="3 4">NX02</strain>
    </source>
</reference>
<dbReference type="InterPro" id="IPR039672">
    <property type="entry name" value="MFS_2"/>
</dbReference>
<feature type="transmembrane region" description="Helical" evidence="2">
    <location>
        <begin position="16"/>
        <end position="41"/>
    </location>
</feature>
<dbReference type="EMBL" id="CP006644">
    <property type="protein sequence ID" value="AHE55109.1"/>
    <property type="molecule type" value="Genomic_DNA"/>
</dbReference>
<evidence type="ECO:0008006" key="5">
    <source>
        <dbReference type="Google" id="ProtNLM"/>
    </source>
</evidence>
<dbReference type="RefSeq" id="WP_025293295.1">
    <property type="nucleotide sequence ID" value="NZ_CP006644.1"/>
</dbReference>
<dbReference type="HOGENOM" id="CLU_557676_0_0_5"/>
<dbReference type="STRING" id="1123269.NX02_17155"/>
<feature type="transmembrane region" description="Helical" evidence="2">
    <location>
        <begin position="398"/>
        <end position="423"/>
    </location>
</feature>
<keyword evidence="2" id="KW-0472">Membrane</keyword>
<gene>
    <name evidence="3" type="ORF">NX02_17155</name>
</gene>
<evidence type="ECO:0000313" key="3">
    <source>
        <dbReference type="EMBL" id="AHE55109.1"/>
    </source>
</evidence>
<dbReference type="KEGG" id="ssan:NX02_17155"/>
<dbReference type="Pfam" id="PF13347">
    <property type="entry name" value="MFS_2"/>
    <property type="match status" value="1"/>
</dbReference>
<feature type="transmembrane region" description="Helical" evidence="2">
    <location>
        <begin position="363"/>
        <end position="386"/>
    </location>
</feature>
<dbReference type="AlphaFoldDB" id="W0AB06"/>
<dbReference type="SUPFAM" id="SSF103473">
    <property type="entry name" value="MFS general substrate transporter"/>
    <property type="match status" value="1"/>
</dbReference>
<feature type="transmembrane region" description="Helical" evidence="2">
    <location>
        <begin position="53"/>
        <end position="74"/>
    </location>
</feature>
<feature type="transmembrane region" description="Helical" evidence="2">
    <location>
        <begin position="269"/>
        <end position="287"/>
    </location>
</feature>
<comment type="similarity">
    <text evidence="1">Belongs to the sodium:galactoside symporter (TC 2.A.2) family.</text>
</comment>
<dbReference type="eggNOG" id="COG2211">
    <property type="taxonomic scope" value="Bacteria"/>
</dbReference>
<dbReference type="Gene3D" id="1.20.1250.20">
    <property type="entry name" value="MFS general substrate transporter like domains"/>
    <property type="match status" value="1"/>
</dbReference>
<evidence type="ECO:0000256" key="2">
    <source>
        <dbReference type="SAM" id="Phobius"/>
    </source>
</evidence>
<evidence type="ECO:0000313" key="4">
    <source>
        <dbReference type="Proteomes" id="UP000018851"/>
    </source>
</evidence>
<keyword evidence="2" id="KW-0812">Transmembrane</keyword>
<dbReference type="PANTHER" id="PTHR11328:SF24">
    <property type="entry name" value="MAJOR FACILITATOR SUPERFAMILY (MFS) PROFILE DOMAIN-CONTAINING PROTEIN"/>
    <property type="match status" value="1"/>
</dbReference>
<feature type="transmembrane region" description="Helical" evidence="2">
    <location>
        <begin position="86"/>
        <end position="106"/>
    </location>
</feature>
<accession>W0AB06</accession>
<keyword evidence="2" id="KW-1133">Transmembrane helix</keyword>